<dbReference type="PROSITE" id="PS51842">
    <property type="entry name" value="IF_ROD_2"/>
    <property type="match status" value="1"/>
</dbReference>
<feature type="non-terminal residue" evidence="5">
    <location>
        <position position="138"/>
    </location>
</feature>
<dbReference type="Gene3D" id="1.20.5.500">
    <property type="entry name" value="Single helix bin"/>
    <property type="match status" value="1"/>
</dbReference>
<dbReference type="EMBL" id="VZTQ01000795">
    <property type="protein sequence ID" value="NXT31422.1"/>
    <property type="molecule type" value="Genomic_DNA"/>
</dbReference>
<proteinExistence type="inferred from homology"/>
<dbReference type="SUPFAM" id="SSF64593">
    <property type="entry name" value="Intermediate filament protein, coiled coil region"/>
    <property type="match status" value="1"/>
</dbReference>
<keyword evidence="1 3" id="KW-0403">Intermediate filament</keyword>
<evidence type="ECO:0000259" key="4">
    <source>
        <dbReference type="PROSITE" id="PS51842"/>
    </source>
</evidence>
<comment type="similarity">
    <text evidence="3">Belongs to the intermediate filament family.</text>
</comment>
<evidence type="ECO:0000256" key="3">
    <source>
        <dbReference type="RuleBase" id="RU000685"/>
    </source>
</evidence>
<keyword evidence="6" id="KW-1185">Reference proteome</keyword>
<dbReference type="InterPro" id="IPR003054">
    <property type="entry name" value="Keratin_II"/>
</dbReference>
<dbReference type="FunFam" id="1.20.5.500:FF:000001">
    <property type="entry name" value="Type II keratin 23"/>
    <property type="match status" value="1"/>
</dbReference>
<dbReference type="PRINTS" id="PR01276">
    <property type="entry name" value="TYPE2KERATIN"/>
</dbReference>
<dbReference type="SMART" id="SM01391">
    <property type="entry name" value="Filament"/>
    <property type="match status" value="1"/>
</dbReference>
<dbReference type="GO" id="GO:0031424">
    <property type="term" value="P:keratinization"/>
    <property type="evidence" value="ECO:0007669"/>
    <property type="project" value="TreeGrafter"/>
</dbReference>
<protein>
    <submittedName>
        <fullName evidence="5">K2CO protein</fullName>
    </submittedName>
</protein>
<gene>
    <name evidence="5" type="primary">K2co_1</name>
    <name evidence="5" type="ORF">PELURI_R13574</name>
</gene>
<evidence type="ECO:0000256" key="2">
    <source>
        <dbReference type="ARBA" id="ARBA00023054"/>
    </source>
</evidence>
<organism evidence="5 6">
    <name type="scientific">Pelecanoides urinatrix</name>
    <name type="common">Common diving petrel</name>
    <name type="synonym">Procellaria urinatrix</name>
    <dbReference type="NCBI Taxonomy" id="37079"/>
    <lineage>
        <taxon>Eukaryota</taxon>
        <taxon>Metazoa</taxon>
        <taxon>Chordata</taxon>
        <taxon>Craniata</taxon>
        <taxon>Vertebrata</taxon>
        <taxon>Euteleostomi</taxon>
        <taxon>Archelosauria</taxon>
        <taxon>Archosauria</taxon>
        <taxon>Dinosauria</taxon>
        <taxon>Saurischia</taxon>
        <taxon>Theropoda</taxon>
        <taxon>Coelurosauria</taxon>
        <taxon>Aves</taxon>
        <taxon>Neognathae</taxon>
        <taxon>Neoaves</taxon>
        <taxon>Aequornithes</taxon>
        <taxon>Procellariiformes</taxon>
        <taxon>Procellariidae</taxon>
        <taxon>Pelecanoides</taxon>
    </lineage>
</organism>
<keyword evidence="2" id="KW-0175">Coiled coil</keyword>
<accession>A0A7L3BG46</accession>
<reference evidence="5 6" key="1">
    <citation type="submission" date="2019-09" db="EMBL/GenBank/DDBJ databases">
        <title>Bird 10,000 Genomes (B10K) Project - Family phase.</title>
        <authorList>
            <person name="Zhang G."/>
        </authorList>
    </citation>
    <scope>NUCLEOTIDE SEQUENCE [LARGE SCALE GENOMIC DNA]</scope>
    <source>
        <strain evidence="5">B10K-DU-012-45</strain>
    </source>
</reference>
<dbReference type="PROSITE" id="PS00226">
    <property type="entry name" value="IF_ROD_1"/>
    <property type="match status" value="1"/>
</dbReference>
<dbReference type="PANTHER" id="PTHR45616">
    <property type="entry name" value="GATA-TYPE DOMAIN-CONTAINING PROTEIN"/>
    <property type="match status" value="1"/>
</dbReference>
<dbReference type="PANTHER" id="PTHR45616:SF12">
    <property type="entry name" value="KERATIN, TYPE II CUTICULAR HB2"/>
    <property type="match status" value="1"/>
</dbReference>
<evidence type="ECO:0000256" key="1">
    <source>
        <dbReference type="ARBA" id="ARBA00022754"/>
    </source>
</evidence>
<feature type="non-terminal residue" evidence="5">
    <location>
        <position position="1"/>
    </location>
</feature>
<comment type="caution">
    <text evidence="5">The sequence shown here is derived from an EMBL/GenBank/DDBJ whole genome shotgun (WGS) entry which is preliminary data.</text>
</comment>
<dbReference type="InterPro" id="IPR018039">
    <property type="entry name" value="IF_conserved"/>
</dbReference>
<evidence type="ECO:0000313" key="6">
    <source>
        <dbReference type="Proteomes" id="UP000555367"/>
    </source>
</evidence>
<dbReference type="GO" id="GO:0045109">
    <property type="term" value="P:intermediate filament organization"/>
    <property type="evidence" value="ECO:0007669"/>
    <property type="project" value="TreeGrafter"/>
</dbReference>
<feature type="domain" description="IF rod" evidence="4">
    <location>
        <begin position="1"/>
        <end position="138"/>
    </location>
</feature>
<dbReference type="AlphaFoldDB" id="A0A7L3BG46"/>
<evidence type="ECO:0000313" key="5">
    <source>
        <dbReference type="EMBL" id="NXT31422.1"/>
    </source>
</evidence>
<dbReference type="GO" id="GO:0030280">
    <property type="term" value="F:structural constituent of skin epidermis"/>
    <property type="evidence" value="ECO:0007669"/>
    <property type="project" value="TreeGrafter"/>
</dbReference>
<dbReference type="OrthoDB" id="2441647at2759"/>
<dbReference type="Pfam" id="PF00038">
    <property type="entry name" value="Filament"/>
    <property type="match status" value="1"/>
</dbReference>
<dbReference type="GO" id="GO:0005615">
    <property type="term" value="C:extracellular space"/>
    <property type="evidence" value="ECO:0007669"/>
    <property type="project" value="TreeGrafter"/>
</dbReference>
<name>A0A7L3BG46_PELUR</name>
<dbReference type="Gene3D" id="1.20.5.170">
    <property type="match status" value="1"/>
</dbReference>
<dbReference type="InterPro" id="IPR039008">
    <property type="entry name" value="IF_rod_dom"/>
</dbReference>
<sequence length="138" mass="15938">GLEMDDIITDVKAQYDDIAKKSWADAGKWYYSKYEELRESTGKHDDSLRNTKNEIVVLNRVIQRLSGECENSKAQMQSNAEAEEHREVVIKEAKCKLSELGKTKQDMACEYQELMNVKLALDIEITTYRKLLDGEESR</sequence>
<dbReference type="GO" id="GO:0045095">
    <property type="term" value="C:keratin filament"/>
    <property type="evidence" value="ECO:0007669"/>
    <property type="project" value="InterPro"/>
</dbReference>
<dbReference type="Proteomes" id="UP000555367">
    <property type="component" value="Unassembled WGS sequence"/>
</dbReference>